<comment type="caution">
    <text evidence="4">The sequence shown here is derived from an EMBL/GenBank/DDBJ whole genome shotgun (WGS) entry which is preliminary data.</text>
</comment>
<dbReference type="AlphaFoldDB" id="A0A1Y1WHZ8"/>
<dbReference type="Proteomes" id="UP000193922">
    <property type="component" value="Unassembled WGS sequence"/>
</dbReference>
<dbReference type="GeneID" id="63803244"/>
<gene>
    <name evidence="4" type="ORF">DL89DRAFT_265283</name>
</gene>
<evidence type="ECO:0000313" key="5">
    <source>
        <dbReference type="Proteomes" id="UP000193922"/>
    </source>
</evidence>
<comment type="similarity">
    <text evidence="1">Belongs to the SEN54 family.</text>
</comment>
<organism evidence="4 5">
    <name type="scientific">Linderina pennispora</name>
    <dbReference type="NCBI Taxonomy" id="61395"/>
    <lineage>
        <taxon>Eukaryota</taxon>
        <taxon>Fungi</taxon>
        <taxon>Fungi incertae sedis</taxon>
        <taxon>Zoopagomycota</taxon>
        <taxon>Kickxellomycotina</taxon>
        <taxon>Kickxellomycetes</taxon>
        <taxon>Kickxellales</taxon>
        <taxon>Kickxellaceae</taxon>
        <taxon>Linderina</taxon>
    </lineage>
</organism>
<dbReference type="RefSeq" id="XP_040746483.1">
    <property type="nucleotide sequence ID" value="XM_040886596.1"/>
</dbReference>
<dbReference type="OrthoDB" id="408683at2759"/>
<protein>
    <recommendedName>
        <fullName evidence="3">tRNA-splicing endonuclease subunit Sen54 N-terminal domain-containing protein</fullName>
    </recommendedName>
</protein>
<evidence type="ECO:0000313" key="4">
    <source>
        <dbReference type="EMBL" id="ORX73143.1"/>
    </source>
</evidence>
<name>A0A1Y1WHZ8_9FUNG</name>
<dbReference type="GO" id="GO:0000379">
    <property type="term" value="P:tRNA-type intron splice site recognition and cleavage"/>
    <property type="evidence" value="ECO:0007669"/>
    <property type="project" value="TreeGrafter"/>
</dbReference>
<sequence length="295" mass="32646">MSAAVDIDDIDDTQNSILTFIHDSKKQRDIPRELPSKVSSPSATDTEPEYIEILLSVYEHLISAAHHSRRESGTGEWSADSSEVVVTRPVNVITKTFGLSMGGKMRLNGEEFVHLHERGVLTVRDSGQALDTGAVWRLAVGSAHLLVGVYTAYAYLRRLGFTVIRHVHISRDRQLVRDTPQQSGSAPKKEFGELIRKIRQRGPSPWACRVDPSPTSRTLALYDVFKPTNQYKRTEHKVPSYVMAVCSADQPAPTPAELRRLTGLAYEEAALIAVTEPGSTAFLRVETAETPSVNI</sequence>
<reference evidence="4 5" key="1">
    <citation type="submission" date="2016-07" db="EMBL/GenBank/DDBJ databases">
        <title>Pervasive Adenine N6-methylation of Active Genes in Fungi.</title>
        <authorList>
            <consortium name="DOE Joint Genome Institute"/>
            <person name="Mondo S.J."/>
            <person name="Dannebaum R.O."/>
            <person name="Kuo R.C."/>
            <person name="Labutti K."/>
            <person name="Haridas S."/>
            <person name="Kuo A."/>
            <person name="Salamov A."/>
            <person name="Ahrendt S.R."/>
            <person name="Lipzen A."/>
            <person name="Sullivan W."/>
            <person name="Andreopoulos W.B."/>
            <person name="Clum A."/>
            <person name="Lindquist E."/>
            <person name="Daum C."/>
            <person name="Ramamoorthy G.K."/>
            <person name="Gryganskyi A."/>
            <person name="Culley D."/>
            <person name="Magnuson J.K."/>
            <person name="James T.Y."/>
            <person name="O'Malley M.A."/>
            <person name="Stajich J.E."/>
            <person name="Spatafora J.W."/>
            <person name="Visel A."/>
            <person name="Grigoriev I.V."/>
        </authorList>
    </citation>
    <scope>NUCLEOTIDE SEQUENCE [LARGE SCALE GENOMIC DNA]</scope>
    <source>
        <strain evidence="4 5">ATCC 12442</strain>
    </source>
</reference>
<dbReference type="GO" id="GO:0000214">
    <property type="term" value="C:tRNA-intron endonuclease complex"/>
    <property type="evidence" value="ECO:0007669"/>
    <property type="project" value="TreeGrafter"/>
</dbReference>
<dbReference type="PANTHER" id="PTHR21027:SF1">
    <property type="entry name" value="TRNA-SPLICING ENDONUCLEASE SUBUNIT SEN54"/>
    <property type="match status" value="1"/>
</dbReference>
<feature type="domain" description="tRNA-splicing endonuclease subunit Sen54 N-terminal" evidence="3">
    <location>
        <begin position="66"/>
        <end position="124"/>
    </location>
</feature>
<evidence type="ECO:0000259" key="3">
    <source>
        <dbReference type="Pfam" id="PF12928"/>
    </source>
</evidence>
<dbReference type="InterPro" id="IPR024337">
    <property type="entry name" value="tRNA_splic_suSen54"/>
</dbReference>
<keyword evidence="2" id="KW-0819">tRNA processing</keyword>
<keyword evidence="5" id="KW-1185">Reference proteome</keyword>
<dbReference type="InterPro" id="IPR024336">
    <property type="entry name" value="tRNA_splic_suSen54_N"/>
</dbReference>
<evidence type="ECO:0000256" key="2">
    <source>
        <dbReference type="ARBA" id="ARBA00022694"/>
    </source>
</evidence>
<evidence type="ECO:0000256" key="1">
    <source>
        <dbReference type="ARBA" id="ARBA00005736"/>
    </source>
</evidence>
<proteinExistence type="inferred from homology"/>
<accession>A0A1Y1WHZ8</accession>
<dbReference type="Pfam" id="PF12928">
    <property type="entry name" value="tRNA_int_end_N2"/>
    <property type="match status" value="1"/>
</dbReference>
<dbReference type="PANTHER" id="PTHR21027">
    <property type="entry name" value="TRNA-SPLICING ENDONUCLEASE SUBUNIT SEN54"/>
    <property type="match status" value="1"/>
</dbReference>
<dbReference type="EMBL" id="MCFD01000002">
    <property type="protein sequence ID" value="ORX73143.1"/>
    <property type="molecule type" value="Genomic_DNA"/>
</dbReference>